<evidence type="ECO:0000256" key="5">
    <source>
        <dbReference type="RuleBase" id="RU003512"/>
    </source>
</evidence>
<comment type="similarity">
    <text evidence="5">Belongs to the bacterial solute-binding protein 9 family.</text>
</comment>
<keyword evidence="4 6" id="KW-0732">Signal</keyword>
<dbReference type="PRINTS" id="PR00690">
    <property type="entry name" value="ADHESNFAMILY"/>
</dbReference>
<dbReference type="InterPro" id="IPR050492">
    <property type="entry name" value="Bact_metal-bind_prot9"/>
</dbReference>
<accession>A0A0R2CDH4</accession>
<dbReference type="STRING" id="1133569.FD21_GL000186"/>
<keyword evidence="8" id="KW-1185">Reference proteome</keyword>
<feature type="chain" id="PRO_5006415688" evidence="6">
    <location>
        <begin position="26"/>
        <end position="307"/>
    </location>
</feature>
<dbReference type="EMBL" id="AYYX01000011">
    <property type="protein sequence ID" value="KRM89138.1"/>
    <property type="molecule type" value="Genomic_DNA"/>
</dbReference>
<evidence type="ECO:0000256" key="2">
    <source>
        <dbReference type="ARBA" id="ARBA00022448"/>
    </source>
</evidence>
<dbReference type="PROSITE" id="PS51257">
    <property type="entry name" value="PROKAR_LIPOPROTEIN"/>
    <property type="match status" value="1"/>
</dbReference>
<dbReference type="GO" id="GO:0046872">
    <property type="term" value="F:metal ion binding"/>
    <property type="evidence" value="ECO:0007669"/>
    <property type="project" value="UniProtKB-KW"/>
</dbReference>
<comment type="subcellular location">
    <subcellularLocation>
        <location evidence="1">Cell envelope</location>
    </subcellularLocation>
</comment>
<evidence type="ECO:0000313" key="8">
    <source>
        <dbReference type="Proteomes" id="UP000051576"/>
    </source>
</evidence>
<dbReference type="GO" id="GO:0030313">
    <property type="term" value="C:cell envelope"/>
    <property type="evidence" value="ECO:0007669"/>
    <property type="project" value="UniProtKB-SubCell"/>
</dbReference>
<feature type="signal peptide" evidence="6">
    <location>
        <begin position="1"/>
        <end position="25"/>
    </location>
</feature>
<dbReference type="SUPFAM" id="SSF53807">
    <property type="entry name" value="Helical backbone' metal receptor"/>
    <property type="match status" value="1"/>
</dbReference>
<evidence type="ECO:0000256" key="6">
    <source>
        <dbReference type="SAM" id="SignalP"/>
    </source>
</evidence>
<dbReference type="CDD" id="cd01020">
    <property type="entry name" value="TroA_b"/>
    <property type="match status" value="1"/>
</dbReference>
<evidence type="ECO:0000256" key="3">
    <source>
        <dbReference type="ARBA" id="ARBA00022723"/>
    </source>
</evidence>
<dbReference type="PRINTS" id="PR00691">
    <property type="entry name" value="ADHESINB"/>
</dbReference>
<evidence type="ECO:0000256" key="1">
    <source>
        <dbReference type="ARBA" id="ARBA00004196"/>
    </source>
</evidence>
<organism evidence="7 8">
    <name type="scientific">Liquorilactobacillus vini DSM 20605</name>
    <dbReference type="NCBI Taxonomy" id="1133569"/>
    <lineage>
        <taxon>Bacteria</taxon>
        <taxon>Bacillati</taxon>
        <taxon>Bacillota</taxon>
        <taxon>Bacilli</taxon>
        <taxon>Lactobacillales</taxon>
        <taxon>Lactobacillaceae</taxon>
        <taxon>Liquorilactobacillus</taxon>
    </lineage>
</organism>
<dbReference type="Gene3D" id="3.40.50.1980">
    <property type="entry name" value="Nitrogenase molybdenum iron protein domain"/>
    <property type="match status" value="2"/>
</dbReference>
<protein>
    <submittedName>
        <fullName evidence="7">ABC-type metal ion transport system, periplasmic component surface adhesin</fullName>
    </submittedName>
</protein>
<dbReference type="InterPro" id="IPR006127">
    <property type="entry name" value="ZnuA-like"/>
</dbReference>
<gene>
    <name evidence="7" type="ORF">FD21_GL000186</name>
</gene>
<dbReference type="AlphaFoldDB" id="A0A0R2CDH4"/>
<sequence>MILKQKLLHIFGLLAVGLMIGVSLAACSNSTSSPKSQQKIHVVSSVDFYGEAAKRVLGDKGTVTSVINKPSIDPHEYQPTSGVSKEVSQADVIIYNGIGYDTWMSKLAKNNKSATVVRVGEDVMNKKTGDNPHLWYNTQTMPKLVKYLVKKFSKLQPKNKAYFQKNAQAYLKQLKRISAKVQALSKNSHQQLVDVSEPVFDYALSELGYRENNTDFAASVEKGIDPSPKDIRQMQTDIKEHKIAFFVQNTQATDKTVASLVKLAKQYNVPVLSVTETMPKGKDFVQWMLGQYQQLSKIQQQSKSSTK</sequence>
<dbReference type="GO" id="GO:0007155">
    <property type="term" value="P:cell adhesion"/>
    <property type="evidence" value="ECO:0007669"/>
    <property type="project" value="InterPro"/>
</dbReference>
<comment type="caution">
    <text evidence="7">The sequence shown here is derived from an EMBL/GenBank/DDBJ whole genome shotgun (WGS) entry which is preliminary data.</text>
</comment>
<dbReference type="PATRIC" id="fig|1133569.4.peg.194"/>
<dbReference type="eggNOG" id="COG0803">
    <property type="taxonomic scope" value="Bacteria"/>
</dbReference>
<dbReference type="InterPro" id="IPR006128">
    <property type="entry name" value="Lipoprotein_PsaA-like"/>
</dbReference>
<keyword evidence="2 5" id="KW-0813">Transport</keyword>
<dbReference type="PANTHER" id="PTHR42953:SF1">
    <property type="entry name" value="METAL-BINDING PROTEIN HI_0362-RELATED"/>
    <property type="match status" value="1"/>
</dbReference>
<dbReference type="PANTHER" id="PTHR42953">
    <property type="entry name" value="HIGH-AFFINITY ZINC UPTAKE SYSTEM PROTEIN ZNUA-RELATED"/>
    <property type="match status" value="1"/>
</dbReference>
<evidence type="ECO:0000313" key="7">
    <source>
        <dbReference type="EMBL" id="KRM89138.1"/>
    </source>
</evidence>
<dbReference type="Pfam" id="PF01297">
    <property type="entry name" value="ZnuA"/>
    <property type="match status" value="1"/>
</dbReference>
<reference evidence="7 8" key="1">
    <citation type="journal article" date="2015" name="Genome Announc.">
        <title>Expanding the biotechnology potential of lactobacilli through comparative genomics of 213 strains and associated genera.</title>
        <authorList>
            <person name="Sun Z."/>
            <person name="Harris H.M."/>
            <person name="McCann A."/>
            <person name="Guo C."/>
            <person name="Argimon S."/>
            <person name="Zhang W."/>
            <person name="Yang X."/>
            <person name="Jeffery I.B."/>
            <person name="Cooney J.C."/>
            <person name="Kagawa T.F."/>
            <person name="Liu W."/>
            <person name="Song Y."/>
            <person name="Salvetti E."/>
            <person name="Wrobel A."/>
            <person name="Rasinkangas P."/>
            <person name="Parkhill J."/>
            <person name="Rea M.C."/>
            <person name="O'Sullivan O."/>
            <person name="Ritari J."/>
            <person name="Douillard F.P."/>
            <person name="Paul Ross R."/>
            <person name="Yang R."/>
            <person name="Briner A.E."/>
            <person name="Felis G.E."/>
            <person name="de Vos W.M."/>
            <person name="Barrangou R."/>
            <person name="Klaenhammer T.R."/>
            <person name="Caufield P.W."/>
            <person name="Cui Y."/>
            <person name="Zhang H."/>
            <person name="O'Toole P.W."/>
        </authorList>
    </citation>
    <scope>NUCLEOTIDE SEQUENCE [LARGE SCALE GENOMIC DNA]</scope>
    <source>
        <strain evidence="7 8">DSM 20605</strain>
    </source>
</reference>
<evidence type="ECO:0000256" key="4">
    <source>
        <dbReference type="ARBA" id="ARBA00022729"/>
    </source>
</evidence>
<dbReference type="Proteomes" id="UP000051576">
    <property type="component" value="Unassembled WGS sequence"/>
</dbReference>
<keyword evidence="3" id="KW-0479">Metal-binding</keyword>
<name>A0A0R2CDH4_9LACO</name>
<proteinExistence type="inferred from homology"/>
<dbReference type="InterPro" id="IPR006129">
    <property type="entry name" value="AdhesinB"/>
</dbReference>
<dbReference type="GO" id="GO:0030001">
    <property type="term" value="P:metal ion transport"/>
    <property type="evidence" value="ECO:0007669"/>
    <property type="project" value="InterPro"/>
</dbReference>